<feature type="region of interest" description="Disordered" evidence="4">
    <location>
        <begin position="198"/>
        <end position="239"/>
    </location>
</feature>
<reference evidence="6" key="1">
    <citation type="submission" date="2019-03" db="EMBL/GenBank/DDBJ databases">
        <authorList>
            <person name="Warren W.C."/>
            <person name="Johnson G.S."/>
        </authorList>
    </citation>
    <scope>NUCLEOTIDE SEQUENCE [LARGE SCALE GENOMIC DNA]</scope>
    <source>
        <strain evidence="6">Basenji</strain>
    </source>
</reference>
<dbReference type="Ensembl" id="ENSCAFT00030028507.1">
    <property type="protein sequence ID" value="ENSCAFP00030024864.1"/>
    <property type="gene ID" value="ENSCAFG00030015337.1"/>
</dbReference>
<feature type="region of interest" description="Disordered" evidence="4">
    <location>
        <begin position="1"/>
        <end position="67"/>
    </location>
</feature>
<dbReference type="Proteomes" id="UP000694429">
    <property type="component" value="Chromosome 13"/>
</dbReference>
<dbReference type="Gene3D" id="1.10.238.200">
    <property type="entry name" value="Cullin, PONY binding domain"/>
    <property type="match status" value="1"/>
</dbReference>
<organism evidence="6 7">
    <name type="scientific">Canis lupus familiaris</name>
    <name type="common">Dog</name>
    <name type="synonym">Canis familiaris</name>
    <dbReference type="NCBI Taxonomy" id="9615"/>
    <lineage>
        <taxon>Eukaryota</taxon>
        <taxon>Metazoa</taxon>
        <taxon>Chordata</taxon>
        <taxon>Craniata</taxon>
        <taxon>Vertebrata</taxon>
        <taxon>Euteleostomi</taxon>
        <taxon>Mammalia</taxon>
        <taxon>Eutheria</taxon>
        <taxon>Laurasiatheria</taxon>
        <taxon>Carnivora</taxon>
        <taxon>Caniformia</taxon>
        <taxon>Canidae</taxon>
        <taxon>Canis</taxon>
    </lineage>
</organism>
<proteinExistence type="predicted"/>
<feature type="compositionally biased region" description="Low complexity" evidence="4">
    <location>
        <begin position="17"/>
        <end position="26"/>
    </location>
</feature>
<dbReference type="PANTHER" id="PTHR12281">
    <property type="entry name" value="RP42 RELATED"/>
    <property type="match status" value="1"/>
</dbReference>
<evidence type="ECO:0000256" key="4">
    <source>
        <dbReference type="SAM" id="MobiDB-lite"/>
    </source>
</evidence>
<evidence type="ECO:0000313" key="7">
    <source>
        <dbReference type="Proteomes" id="UP000694429"/>
    </source>
</evidence>
<dbReference type="Gene3D" id="1.10.238.10">
    <property type="entry name" value="EF-hand"/>
    <property type="match status" value="1"/>
</dbReference>
<evidence type="ECO:0000313" key="6">
    <source>
        <dbReference type="Ensembl" id="ENSCAFP00030024864.1"/>
    </source>
</evidence>
<dbReference type="InterPro" id="IPR042460">
    <property type="entry name" value="DCN1-like_PONY"/>
</dbReference>
<name>A0A8C0NGX0_CANLF</name>
<dbReference type="Pfam" id="PF03556">
    <property type="entry name" value="Cullin_binding"/>
    <property type="match status" value="1"/>
</dbReference>
<dbReference type="FunFam" id="1.10.238.10:FF:000041">
    <property type="entry name" value="DCN1-like protein"/>
    <property type="match status" value="1"/>
</dbReference>
<evidence type="ECO:0000256" key="2">
    <source>
        <dbReference type="ARBA" id="ARBA00023242"/>
    </source>
</evidence>
<keyword evidence="2" id="KW-0539">Nucleus</keyword>
<evidence type="ECO:0000256" key="1">
    <source>
        <dbReference type="ARBA" id="ARBA00004123"/>
    </source>
</evidence>
<protein>
    <recommendedName>
        <fullName evidence="3">DCN1-like protein</fullName>
    </recommendedName>
    <alternativeName>
        <fullName evidence="3">Defective in cullin neddylation protein 1-like protein</fullName>
    </alternativeName>
</protein>
<dbReference type="GO" id="GO:0005634">
    <property type="term" value="C:nucleus"/>
    <property type="evidence" value="ECO:0007669"/>
    <property type="project" value="UniProtKB-SubCell"/>
</dbReference>
<sequence>MPRAARSLPAPRTRAFSPADRASPGSPSGPPGAPLVPRAGAVPRTSSRVGGRGGPSPARRFRAGALASRGARPACLRRWPRPQGKCSVLHRLAQRFAGAEARRGPGTDSDAGCRVAPASVTPGVRAGGAGDSRARPREDRLDGVRVCFLGRADRPALGLFGRRWSRNFQLNSHLSTLANIHKIYHTLNKLNLTEDVGQDDHPTGSLRSCSSSDCFSKVMPPRKKRRPASGDDLSAKKSRHDGMYRKYDSTRIKTEEEAFSSKRCLEWFYEYAGTDDVVGPEGMEKFCEDIGVEPENVVMLVLAWKLDAQNMGYFTLQEWLKGMTSLQCDTTEKLRNTLDYLRSLLNDSTNFKLIYRYAFDFAREKDQRSLDINTAKCMLGLLLGKIWPLFPVFHQFLEQSKYKVINKDQWCNVLEFSRTINLDLSNYDEDGACKYRRWALSHTHPHPHPTPIAIHSHTLLTGKSLIAVFFFLSLSL</sequence>
<dbReference type="PROSITE" id="PS51229">
    <property type="entry name" value="DCUN1"/>
    <property type="match status" value="1"/>
</dbReference>
<feature type="region of interest" description="Disordered" evidence="4">
    <location>
        <begin position="100"/>
        <end position="137"/>
    </location>
</feature>
<feature type="compositionally biased region" description="Low complexity" evidence="4">
    <location>
        <begin position="205"/>
        <end position="216"/>
    </location>
</feature>
<reference evidence="6" key="2">
    <citation type="submission" date="2025-08" db="UniProtKB">
        <authorList>
            <consortium name="Ensembl"/>
        </authorList>
    </citation>
    <scope>IDENTIFICATION</scope>
</reference>
<evidence type="ECO:0000256" key="3">
    <source>
        <dbReference type="RuleBase" id="RU363131"/>
    </source>
</evidence>
<dbReference type="AlphaFoldDB" id="A0A8C0NGX0"/>
<accession>A0A8C0NGX0</accession>
<dbReference type="InterPro" id="IPR014764">
    <property type="entry name" value="DCN-prot"/>
</dbReference>
<dbReference type="FunFam" id="1.10.238.200:FF:000002">
    <property type="entry name" value="DCN1-like protein"/>
    <property type="match status" value="1"/>
</dbReference>
<dbReference type="PANTHER" id="PTHR12281:SF8">
    <property type="entry name" value="DCN1-LIKE PROTEIN 4"/>
    <property type="match status" value="1"/>
</dbReference>
<dbReference type="InterPro" id="IPR005176">
    <property type="entry name" value="PONY_dom"/>
</dbReference>
<evidence type="ECO:0000259" key="5">
    <source>
        <dbReference type="PROSITE" id="PS51229"/>
    </source>
</evidence>
<feature type="domain" description="DCUN1" evidence="5">
    <location>
        <begin position="259"/>
        <end position="445"/>
    </location>
</feature>
<comment type="subcellular location">
    <subcellularLocation>
        <location evidence="1">Nucleus</location>
    </subcellularLocation>
</comment>